<gene>
    <name evidence="2" type="ORF">SUNI508_12547</name>
</gene>
<comment type="caution">
    <text evidence="2">The sequence shown here is derived from an EMBL/GenBank/DDBJ whole genome shotgun (WGS) entry which is preliminary data.</text>
</comment>
<name>A0ABR2VHC8_9PEZI</name>
<keyword evidence="3" id="KW-1185">Reference proteome</keyword>
<sequence>MAPATPTEMPTICAFPNETAVGTGVSVVCGLAVSTGIVEVAEVGGAEDVDDLVVVIIAGVVNVSVLAVLELVAWVELVIVDVAILTLPPPTTNAADKGVGCVFGSALVSPEHI</sequence>
<keyword evidence="1" id="KW-1133">Transmembrane helix</keyword>
<keyword evidence="1" id="KW-0472">Membrane</keyword>
<dbReference type="EMBL" id="JARVKF010000004">
    <property type="protein sequence ID" value="KAK9426186.1"/>
    <property type="molecule type" value="Genomic_DNA"/>
</dbReference>
<proteinExistence type="predicted"/>
<accession>A0ABR2VHC8</accession>
<protein>
    <submittedName>
        <fullName evidence="2">Uncharacterized protein</fullName>
    </submittedName>
</protein>
<evidence type="ECO:0000256" key="1">
    <source>
        <dbReference type="SAM" id="Phobius"/>
    </source>
</evidence>
<reference evidence="2 3" key="1">
    <citation type="journal article" date="2024" name="J. Plant Pathol.">
        <title>Sequence and assembly of the genome of Seiridium unicorne, isolate CBS 538.82, causal agent of cypress canker disease.</title>
        <authorList>
            <person name="Scali E."/>
            <person name="Rocca G.D."/>
            <person name="Danti R."/>
            <person name="Garbelotto M."/>
            <person name="Barberini S."/>
            <person name="Baroncelli R."/>
            <person name="Emiliani G."/>
        </authorList>
    </citation>
    <scope>NUCLEOTIDE SEQUENCE [LARGE SCALE GENOMIC DNA]</scope>
    <source>
        <strain evidence="2 3">BM-138-508</strain>
    </source>
</reference>
<organism evidence="2 3">
    <name type="scientific">Seiridium unicorne</name>
    <dbReference type="NCBI Taxonomy" id="138068"/>
    <lineage>
        <taxon>Eukaryota</taxon>
        <taxon>Fungi</taxon>
        <taxon>Dikarya</taxon>
        <taxon>Ascomycota</taxon>
        <taxon>Pezizomycotina</taxon>
        <taxon>Sordariomycetes</taxon>
        <taxon>Xylariomycetidae</taxon>
        <taxon>Amphisphaeriales</taxon>
        <taxon>Sporocadaceae</taxon>
        <taxon>Seiridium</taxon>
    </lineage>
</organism>
<evidence type="ECO:0000313" key="3">
    <source>
        <dbReference type="Proteomes" id="UP001408356"/>
    </source>
</evidence>
<dbReference type="Proteomes" id="UP001408356">
    <property type="component" value="Unassembled WGS sequence"/>
</dbReference>
<feature type="transmembrane region" description="Helical" evidence="1">
    <location>
        <begin position="52"/>
        <end position="75"/>
    </location>
</feature>
<keyword evidence="1" id="KW-0812">Transmembrane</keyword>
<evidence type="ECO:0000313" key="2">
    <source>
        <dbReference type="EMBL" id="KAK9426186.1"/>
    </source>
</evidence>